<organism evidence="1">
    <name type="scientific">Thermomicrobium roseum</name>
    <dbReference type="NCBI Taxonomy" id="500"/>
    <lineage>
        <taxon>Bacteria</taxon>
        <taxon>Pseudomonadati</taxon>
        <taxon>Thermomicrobiota</taxon>
        <taxon>Thermomicrobia</taxon>
        <taxon>Thermomicrobiales</taxon>
        <taxon>Thermomicrobiaceae</taxon>
        <taxon>Thermomicrobium</taxon>
    </lineage>
</organism>
<dbReference type="PANTHER" id="PTHR35801">
    <property type="entry name" value="PHOSPHOSERINE PHOSPHATASE RSBX"/>
    <property type="match status" value="1"/>
</dbReference>
<accession>A0A7C1K303</accession>
<dbReference type="InterPro" id="IPR001932">
    <property type="entry name" value="PPM-type_phosphatase-like_dom"/>
</dbReference>
<dbReference type="EMBL" id="DSJL01000007">
    <property type="protein sequence ID" value="HEF64626.1"/>
    <property type="molecule type" value="Genomic_DNA"/>
</dbReference>
<protein>
    <submittedName>
        <fullName evidence="1">Serine/threonine-protein phosphatase</fullName>
    </submittedName>
</protein>
<dbReference type="Pfam" id="PF07228">
    <property type="entry name" value="SpoIIE"/>
    <property type="match status" value="1"/>
</dbReference>
<dbReference type="Gene3D" id="3.60.40.10">
    <property type="entry name" value="PPM-type phosphatase domain"/>
    <property type="match status" value="1"/>
</dbReference>
<dbReference type="SMART" id="SM00331">
    <property type="entry name" value="PP2C_SIG"/>
    <property type="match status" value="1"/>
</dbReference>
<sequence length="237" mass="24923">MTLTIELAIAKTHRAGSRESGDTVELVERPGGGISVVLVDAQGSGSAAKLLSLQIAGRVIGLLNEGVRDGAAARAAHDFLYTLRGGRVSAELDIVSVDLASRTLVVTRNSEAPLVLVRDSGIEVVASTGGRIGVYRHTRPSVTEWPLEPGLTAILVSDGVAHAGRRWQQAFDVVAYAQQEAWPERTAQEVADGLLSAALAADRGNPQDDMTVVALKLHGGGAVQPIRRLALCFPLPE</sequence>
<evidence type="ECO:0000313" key="1">
    <source>
        <dbReference type="EMBL" id="HEF64626.1"/>
    </source>
</evidence>
<dbReference type="InterPro" id="IPR039248">
    <property type="entry name" value="Ptase_RsbX"/>
</dbReference>
<proteinExistence type="predicted"/>
<dbReference type="SUPFAM" id="SSF81606">
    <property type="entry name" value="PP2C-like"/>
    <property type="match status" value="1"/>
</dbReference>
<comment type="caution">
    <text evidence="1">The sequence shown here is derived from an EMBL/GenBank/DDBJ whole genome shotgun (WGS) entry which is preliminary data.</text>
</comment>
<name>A0A7C1K303_THERO</name>
<dbReference type="AlphaFoldDB" id="A0A7C1K303"/>
<dbReference type="InterPro" id="IPR036457">
    <property type="entry name" value="PPM-type-like_dom_sf"/>
</dbReference>
<gene>
    <name evidence="1" type="ORF">ENP47_03340</name>
</gene>
<dbReference type="PANTHER" id="PTHR35801:SF1">
    <property type="entry name" value="PHOSPHOSERINE PHOSPHATASE RSBX"/>
    <property type="match status" value="1"/>
</dbReference>
<reference evidence="1" key="1">
    <citation type="journal article" date="2020" name="mSystems">
        <title>Genome- and Community-Level Interaction Insights into Carbon Utilization and Element Cycling Functions of Hydrothermarchaeota in Hydrothermal Sediment.</title>
        <authorList>
            <person name="Zhou Z."/>
            <person name="Liu Y."/>
            <person name="Xu W."/>
            <person name="Pan J."/>
            <person name="Luo Z.H."/>
            <person name="Li M."/>
        </authorList>
    </citation>
    <scope>NUCLEOTIDE SEQUENCE [LARGE SCALE GENOMIC DNA]</scope>
    <source>
        <strain evidence="1">SpSt-222</strain>
    </source>
</reference>